<reference evidence="2 3" key="1">
    <citation type="submission" date="2023-11" db="EMBL/GenBank/DDBJ databases">
        <title>MicrobeMod: A computational toolkit for identifying prokaryotic methylation and restriction-modification with nanopore sequencing.</title>
        <authorList>
            <person name="Crits-Christoph A."/>
            <person name="Kang S.C."/>
            <person name="Lee H."/>
            <person name="Ostrov N."/>
        </authorList>
    </citation>
    <scope>NUCLEOTIDE SEQUENCE [LARGE SCALE GENOMIC DNA]</scope>
    <source>
        <strain evidence="2 3">DSMZ 700</strain>
    </source>
</reference>
<dbReference type="GO" id="GO:0019700">
    <property type="term" value="P:organic phosphonate catabolic process"/>
    <property type="evidence" value="ECO:0007669"/>
    <property type="project" value="InterPro"/>
</dbReference>
<dbReference type="SUPFAM" id="SSF51338">
    <property type="entry name" value="Composite domain of metallo-dependent hydrolases"/>
    <property type="match status" value="1"/>
</dbReference>
<dbReference type="InterPro" id="IPR032466">
    <property type="entry name" value="Metal_Hydrolase"/>
</dbReference>
<dbReference type="PANTHER" id="PTHR43135">
    <property type="entry name" value="ALPHA-D-RIBOSE 1-METHYLPHOSPHONATE 5-TRIPHOSPHATE DIPHOSPHATASE"/>
    <property type="match status" value="1"/>
</dbReference>
<dbReference type="NCBIfam" id="NF011990">
    <property type="entry name" value="PRK15446.2-6"/>
    <property type="match status" value="1"/>
</dbReference>
<keyword evidence="2" id="KW-0378">Hydrolase</keyword>
<dbReference type="NCBIfam" id="TIGR02318">
    <property type="entry name" value="phosphono_phnM"/>
    <property type="match status" value="1"/>
</dbReference>
<keyword evidence="3" id="KW-1185">Reference proteome</keyword>
<dbReference type="RefSeq" id="WP_319614515.1">
    <property type="nucleotide sequence ID" value="NZ_JAWXYB010000018.1"/>
</dbReference>
<organism evidence="2 3">
    <name type="scientific">Acidiphilium acidophilum</name>
    <name type="common">Thiobacillus acidophilus</name>
    <dbReference type="NCBI Taxonomy" id="76588"/>
    <lineage>
        <taxon>Bacteria</taxon>
        <taxon>Pseudomonadati</taxon>
        <taxon>Pseudomonadota</taxon>
        <taxon>Alphaproteobacteria</taxon>
        <taxon>Acetobacterales</taxon>
        <taxon>Acidocellaceae</taxon>
        <taxon>Acidiphilium</taxon>
    </lineage>
</organism>
<dbReference type="AlphaFoldDB" id="A0AAW9DSF5"/>
<dbReference type="PIRSF" id="PIRSF038971">
    <property type="entry name" value="PhnM"/>
    <property type="match status" value="1"/>
</dbReference>
<protein>
    <submittedName>
        <fullName evidence="2">Alpha-D-ribose 1-methylphosphonate 5-triphosphate diphosphatase</fullName>
        <ecNumber evidence="2">3.6.1.63</ecNumber>
    </submittedName>
</protein>
<dbReference type="SUPFAM" id="SSF51556">
    <property type="entry name" value="Metallo-dependent hydrolases"/>
    <property type="match status" value="1"/>
</dbReference>
<evidence type="ECO:0000313" key="2">
    <source>
        <dbReference type="EMBL" id="MDX5931613.1"/>
    </source>
</evidence>
<dbReference type="GO" id="GO:0016810">
    <property type="term" value="F:hydrolase activity, acting on carbon-nitrogen (but not peptide) bonds"/>
    <property type="evidence" value="ECO:0007669"/>
    <property type="project" value="InterPro"/>
</dbReference>
<dbReference type="Pfam" id="PF07969">
    <property type="entry name" value="Amidohydro_3"/>
    <property type="match status" value="1"/>
</dbReference>
<dbReference type="Gene3D" id="3.20.20.140">
    <property type="entry name" value="Metal-dependent hydrolases"/>
    <property type="match status" value="2"/>
</dbReference>
<accession>A0AAW9DSF5</accession>
<dbReference type="NCBIfam" id="NF011984">
    <property type="entry name" value="PRK15446.1-5"/>
    <property type="match status" value="1"/>
</dbReference>
<dbReference type="InterPro" id="IPR013108">
    <property type="entry name" value="Amidohydro_3"/>
</dbReference>
<feature type="domain" description="Amidohydrolase 3" evidence="1">
    <location>
        <begin position="166"/>
        <end position="353"/>
    </location>
</feature>
<name>A0AAW9DSF5_ACIAO</name>
<evidence type="ECO:0000313" key="3">
    <source>
        <dbReference type="Proteomes" id="UP001279553"/>
    </source>
</evidence>
<comment type="caution">
    <text evidence="2">The sequence shown here is derived from an EMBL/GenBank/DDBJ whole genome shotgun (WGS) entry which is preliminary data.</text>
</comment>
<dbReference type="EMBL" id="JAWXYB010000018">
    <property type="protein sequence ID" value="MDX5931613.1"/>
    <property type="molecule type" value="Genomic_DNA"/>
</dbReference>
<gene>
    <name evidence="2" type="ORF">SIL87_12635</name>
</gene>
<dbReference type="EC" id="3.6.1.63" evidence="2"/>
<evidence type="ECO:0000259" key="1">
    <source>
        <dbReference type="Pfam" id="PF07969"/>
    </source>
</evidence>
<proteinExistence type="predicted"/>
<dbReference type="NCBIfam" id="NF011987">
    <property type="entry name" value="PRK15446.2-3"/>
    <property type="match status" value="1"/>
</dbReference>
<dbReference type="InterPro" id="IPR012696">
    <property type="entry name" value="PhnM"/>
</dbReference>
<sequence length="373" mass="39889">MTVLTNAEIVLADRVITGTLVIANGLITEITPGTHPTGIDCAGDYLIPGIVDLHTDNLERQVLPRSNARWPSRSALLAHDAQCAIAGVTTVFDALCLGDSLDNQRHQTFVDGMRDLRDLADTGALKAEHFLHLRCELPAADLPALLDSAIGDPRTRLLSVMDHSPGVGQFADLEKYRAMRRHDGHTEDAITAMIERLTHAQSRFTRPNRAAVLERARTSAVPIASHDDRTTGEIARNHDEGIAIAEFPVTREAAAAARACGMSIIAGAPNIVRGGSHSGNVAAIDLIRDRLVDALASDYVPAAMLEAAFACAHIGACTLPEAIALITANPAAMVGLTDRGRLAPGQRADLIRVHLHETHPIVRAVWRAGDRVA</sequence>
<dbReference type="PANTHER" id="PTHR43135:SF3">
    <property type="entry name" value="ALPHA-D-RIBOSE 1-METHYLPHOSPHONATE 5-TRIPHOSPHATE DIPHOSPHATASE"/>
    <property type="match status" value="1"/>
</dbReference>
<dbReference type="Proteomes" id="UP001279553">
    <property type="component" value="Unassembled WGS sequence"/>
</dbReference>
<dbReference type="InterPro" id="IPR051781">
    <property type="entry name" value="Metallo-dep_Hydrolase"/>
</dbReference>
<dbReference type="InterPro" id="IPR011059">
    <property type="entry name" value="Metal-dep_hydrolase_composite"/>
</dbReference>
<dbReference type="Gene3D" id="2.30.40.10">
    <property type="entry name" value="Urease, subunit C, domain 1"/>
    <property type="match status" value="1"/>
</dbReference>